<dbReference type="InterPro" id="IPR042095">
    <property type="entry name" value="SUMF_sf"/>
</dbReference>
<name>A0A848IUP5_9BACT</name>
<dbReference type="EMBL" id="JABBNU010000004">
    <property type="protein sequence ID" value="NMM48223.1"/>
    <property type="molecule type" value="Genomic_DNA"/>
</dbReference>
<dbReference type="Proteomes" id="UP000559010">
    <property type="component" value="Unassembled WGS sequence"/>
</dbReference>
<dbReference type="InterPro" id="IPR017806">
    <property type="entry name" value="EgtB"/>
</dbReference>
<comment type="caution">
    <text evidence="6">The sequence shown here is derived from an EMBL/GenBank/DDBJ whole genome shotgun (WGS) entry which is preliminary data.</text>
</comment>
<evidence type="ECO:0000256" key="3">
    <source>
        <dbReference type="ARBA" id="ARBA00037882"/>
    </source>
</evidence>
<dbReference type="PANTHER" id="PTHR23150:SF36">
    <property type="entry name" value="HERCYNINE OXYGENASE"/>
    <property type="match status" value="1"/>
</dbReference>
<feature type="domain" description="Sulfatase-modifying factor enzyme-like" evidence="4">
    <location>
        <begin position="183"/>
        <end position="317"/>
    </location>
</feature>
<keyword evidence="7" id="KW-1185">Reference proteome</keyword>
<feature type="domain" description="DinB-like" evidence="5">
    <location>
        <begin position="23"/>
        <end position="135"/>
    </location>
</feature>
<gene>
    <name evidence="6" type="ORF">HH304_07420</name>
</gene>
<keyword evidence="1" id="KW-0560">Oxidoreductase</keyword>
<accession>A0A848IUP5</accession>
<dbReference type="InterPro" id="IPR016187">
    <property type="entry name" value="CTDL_fold"/>
</dbReference>
<dbReference type="InterPro" id="IPR005532">
    <property type="entry name" value="SUMF_dom"/>
</dbReference>
<dbReference type="RefSeq" id="WP_169679701.1">
    <property type="nucleotide sequence ID" value="NZ_JABBNU010000004.1"/>
</dbReference>
<proteinExistence type="predicted"/>
<dbReference type="SUPFAM" id="SSF56436">
    <property type="entry name" value="C-type lectin-like"/>
    <property type="match status" value="1"/>
</dbReference>
<sequence length="395" mass="46517">MHSQSIINPAAESLLSLTDRYNSVREKSVELSRPLNKEDFVVQPVEFVSPTKWHLAHTTWFFEEFLLVPLLADYKRFHPDFAFLFNSYYEAVGERMIRSERGNITRPGVELIFDYRKYVDDRMQVLLKNFPDDKVELLEIGLNHEQQHQELLLTDIKYVLGHNPLFPPYSPQFDESARFSNGTDFIKIEEGLYTIGHDGNGFGYDNEFPQHKVFLNSYEISNSLVTNSEYLEFIDSGGYENHEWWYSDAWAYLQESGIKKPLYWHKKNENWYRYSMKGLEVLNPDEPVTHVSHYEAAAFAEWKKMRLPTEFEWEVAADQFDWGWRWEHTGSAYRPYPGYKKADGAIGEYNGKFMINQMVLKGASIATSPGHARKTYRNFFHPELQWQFTGIRLCK</sequence>
<evidence type="ECO:0000313" key="7">
    <source>
        <dbReference type="Proteomes" id="UP000559010"/>
    </source>
</evidence>
<evidence type="ECO:0000313" key="6">
    <source>
        <dbReference type="EMBL" id="NMM48223.1"/>
    </source>
</evidence>
<evidence type="ECO:0000256" key="2">
    <source>
        <dbReference type="ARBA" id="ARBA00023004"/>
    </source>
</evidence>
<dbReference type="InterPro" id="IPR051043">
    <property type="entry name" value="Sulfatase_Mod_Factor_Kinase"/>
</dbReference>
<dbReference type="Gene3D" id="3.90.1580.10">
    <property type="entry name" value="paralog of FGE (formylglycine-generating enzyme)"/>
    <property type="match status" value="2"/>
</dbReference>
<protein>
    <submittedName>
        <fullName evidence="6">Ergothioneine biosynthesis protein EgtB</fullName>
    </submittedName>
</protein>
<dbReference type="AlphaFoldDB" id="A0A848IUP5"/>
<reference evidence="6 7" key="1">
    <citation type="submission" date="2020-04" db="EMBL/GenBank/DDBJ databases">
        <title>Flammeovirgaceae bacterium KN852 isolated from deep sea.</title>
        <authorList>
            <person name="Zhang D.-C."/>
        </authorList>
    </citation>
    <scope>NUCLEOTIDE SEQUENCE [LARGE SCALE GENOMIC DNA]</scope>
    <source>
        <strain evidence="6 7">KN852</strain>
    </source>
</reference>
<comment type="pathway">
    <text evidence="3">Amino-acid biosynthesis; ergothioneine biosynthesis.</text>
</comment>
<dbReference type="GO" id="GO:0052699">
    <property type="term" value="P:ergothioneine biosynthetic process"/>
    <property type="evidence" value="ECO:0007669"/>
    <property type="project" value="InterPro"/>
</dbReference>
<organism evidence="6 7">
    <name type="scientific">Marinigracilibium pacificum</name>
    <dbReference type="NCBI Taxonomy" id="2729599"/>
    <lineage>
        <taxon>Bacteria</taxon>
        <taxon>Pseudomonadati</taxon>
        <taxon>Bacteroidota</taxon>
        <taxon>Cytophagia</taxon>
        <taxon>Cytophagales</taxon>
        <taxon>Flammeovirgaceae</taxon>
        <taxon>Marinigracilibium</taxon>
    </lineage>
</organism>
<dbReference type="NCBIfam" id="TIGR03440">
    <property type="entry name" value="egtB_TIGR03440"/>
    <property type="match status" value="1"/>
</dbReference>
<evidence type="ECO:0000256" key="1">
    <source>
        <dbReference type="ARBA" id="ARBA00023002"/>
    </source>
</evidence>
<evidence type="ECO:0000259" key="5">
    <source>
        <dbReference type="Pfam" id="PF12867"/>
    </source>
</evidence>
<evidence type="ECO:0000259" key="4">
    <source>
        <dbReference type="Pfam" id="PF03781"/>
    </source>
</evidence>
<dbReference type="InterPro" id="IPR024775">
    <property type="entry name" value="DinB-like"/>
</dbReference>
<dbReference type="Pfam" id="PF12867">
    <property type="entry name" value="DinB_2"/>
    <property type="match status" value="1"/>
</dbReference>
<keyword evidence="2" id="KW-0408">Iron</keyword>
<dbReference type="Pfam" id="PF03781">
    <property type="entry name" value="FGE-sulfatase"/>
    <property type="match status" value="1"/>
</dbReference>
<dbReference type="PANTHER" id="PTHR23150">
    <property type="entry name" value="SULFATASE MODIFYING FACTOR 1, 2"/>
    <property type="match status" value="1"/>
</dbReference>